<organism evidence="1 2">
    <name type="scientific">Mucor lusitanicus CBS 277.49</name>
    <dbReference type="NCBI Taxonomy" id="747725"/>
    <lineage>
        <taxon>Eukaryota</taxon>
        <taxon>Fungi</taxon>
        <taxon>Fungi incertae sedis</taxon>
        <taxon>Mucoromycota</taxon>
        <taxon>Mucoromycotina</taxon>
        <taxon>Mucoromycetes</taxon>
        <taxon>Mucorales</taxon>
        <taxon>Mucorineae</taxon>
        <taxon>Mucoraceae</taxon>
        <taxon>Mucor</taxon>
    </lineage>
</organism>
<name>A0A168P823_MUCCL</name>
<dbReference type="EMBL" id="AMYB01000002">
    <property type="protein sequence ID" value="OAD07311.1"/>
    <property type="molecule type" value="Genomic_DNA"/>
</dbReference>
<comment type="caution">
    <text evidence="1">The sequence shown here is derived from an EMBL/GenBank/DDBJ whole genome shotgun (WGS) entry which is preliminary data.</text>
</comment>
<dbReference type="OrthoDB" id="2271149at2759"/>
<sequence length="142" mass="15682">MESLKFTAGRVNVDIWSLVKAAQLQDDETIIVTIWVSNVRFFYESTQNVKFCVPQVGEQDLLEDVYGLIKSRKIISNTTATTATASKLGAEYSNLGRSIASKDGGTRQASSLRADLVFSYLSNELAGLEIGRKDKGPMELRK</sequence>
<accession>A0A168P823</accession>
<gene>
    <name evidence="1" type="ORF">MUCCIDRAFT_107920</name>
</gene>
<reference evidence="1 2" key="1">
    <citation type="submission" date="2015-06" db="EMBL/GenBank/DDBJ databases">
        <title>Expansion of signal transduction pathways in fungi by whole-genome duplication.</title>
        <authorList>
            <consortium name="DOE Joint Genome Institute"/>
            <person name="Corrochano L.M."/>
            <person name="Kuo A."/>
            <person name="Marcet-Houben M."/>
            <person name="Polaino S."/>
            <person name="Salamov A."/>
            <person name="Villalobos J.M."/>
            <person name="Alvarez M.I."/>
            <person name="Avalos J."/>
            <person name="Benito E.P."/>
            <person name="Benoit I."/>
            <person name="Burger G."/>
            <person name="Camino L.P."/>
            <person name="Canovas D."/>
            <person name="Cerda-Olmedo E."/>
            <person name="Cheng J.-F."/>
            <person name="Dominguez A."/>
            <person name="Elias M."/>
            <person name="Eslava A.P."/>
            <person name="Glaser F."/>
            <person name="Grimwood J."/>
            <person name="Gutierrez G."/>
            <person name="Heitman J."/>
            <person name="Henrissat B."/>
            <person name="Iturriaga E.A."/>
            <person name="Lang B.F."/>
            <person name="Lavin J.L."/>
            <person name="Lee S."/>
            <person name="Li W."/>
            <person name="Lindquist E."/>
            <person name="Lopez-Garcia S."/>
            <person name="Luque E.M."/>
            <person name="Marcos A.T."/>
            <person name="Martin J."/>
            <person name="Mccluskey K."/>
            <person name="Medina H.R."/>
            <person name="Miralles-Duran A."/>
            <person name="Miyazaki A."/>
            <person name="Munoz-Torres E."/>
            <person name="Oguiza J.A."/>
            <person name="Ohm R."/>
            <person name="Olmedo M."/>
            <person name="Orejas M."/>
            <person name="Ortiz-Castellanos L."/>
            <person name="Pisabarro A.G."/>
            <person name="Rodriguez-Romero J."/>
            <person name="Ruiz-Herrera J."/>
            <person name="Ruiz-Vazquez R."/>
            <person name="Sanz C."/>
            <person name="Schackwitz W."/>
            <person name="Schmutz J."/>
            <person name="Shahriari M."/>
            <person name="Shelest E."/>
            <person name="Silva-Franco F."/>
            <person name="Soanes D."/>
            <person name="Syed K."/>
            <person name="Tagua V.G."/>
            <person name="Talbot N.J."/>
            <person name="Thon M."/>
            <person name="De Vries R.P."/>
            <person name="Wiebenga A."/>
            <person name="Yadav J.S."/>
            <person name="Braun E.L."/>
            <person name="Baker S."/>
            <person name="Garre V."/>
            <person name="Horwitz B."/>
            <person name="Torres-Martinez S."/>
            <person name="Idnurm A."/>
            <person name="Herrera-Estrella A."/>
            <person name="Gabaldon T."/>
            <person name="Grigoriev I.V."/>
        </authorList>
    </citation>
    <scope>NUCLEOTIDE SEQUENCE [LARGE SCALE GENOMIC DNA]</scope>
    <source>
        <strain evidence="1 2">CBS 277.49</strain>
    </source>
</reference>
<dbReference type="Proteomes" id="UP000077051">
    <property type="component" value="Unassembled WGS sequence"/>
</dbReference>
<keyword evidence="2" id="KW-1185">Reference proteome</keyword>
<evidence type="ECO:0000313" key="2">
    <source>
        <dbReference type="Proteomes" id="UP000077051"/>
    </source>
</evidence>
<dbReference type="AlphaFoldDB" id="A0A168P823"/>
<protein>
    <submittedName>
        <fullName evidence="1">Uncharacterized protein</fullName>
    </submittedName>
</protein>
<evidence type="ECO:0000313" key="1">
    <source>
        <dbReference type="EMBL" id="OAD07311.1"/>
    </source>
</evidence>
<dbReference type="VEuPathDB" id="FungiDB:MUCCIDRAFT_107920"/>
<proteinExistence type="predicted"/>